<dbReference type="PANTHER" id="PTHR10885">
    <property type="entry name" value="ISOPENTENYL-DIPHOSPHATE DELTA-ISOMERASE"/>
    <property type="match status" value="1"/>
</dbReference>
<dbReference type="Pfam" id="PF00293">
    <property type="entry name" value="NUDIX"/>
    <property type="match status" value="1"/>
</dbReference>
<gene>
    <name evidence="2" type="ORF">UW44_C0007G0014</name>
</gene>
<dbReference type="InterPro" id="IPR000086">
    <property type="entry name" value="NUDIX_hydrolase_dom"/>
</dbReference>
<dbReference type="STRING" id="1618387.UW44_C0007G0014"/>
<keyword evidence="2" id="KW-0808">Transferase</keyword>
<sequence>MTDLLLTDEELNSKVSELMIEFGNSKSNGSDNSEFQDIVNSKDEVVGTLPRGVIWDNNLQSNTRVVNIFVVDGEKKILLPVRSLKKRYLPGGFDFSCGENLQAGEEYKEAAIRGLKEELGLAGLNVSEMGSFKPDPNNGFYCFGKVYMAKVLSGAEIHANLEEVSEIRWFDAQEIKEMLVDQKEKFKRDYKSIFELAFYS</sequence>
<dbReference type="EMBL" id="LCIH01000007">
    <property type="protein sequence ID" value="KKT51839.1"/>
    <property type="molecule type" value="Genomic_DNA"/>
</dbReference>
<evidence type="ECO:0000313" key="2">
    <source>
        <dbReference type="EMBL" id="KKT51839.1"/>
    </source>
</evidence>
<reference evidence="2 3" key="1">
    <citation type="journal article" date="2015" name="Nature">
        <title>rRNA introns, odd ribosomes, and small enigmatic genomes across a large radiation of phyla.</title>
        <authorList>
            <person name="Brown C.T."/>
            <person name="Hug L.A."/>
            <person name="Thomas B.C."/>
            <person name="Sharon I."/>
            <person name="Castelle C.J."/>
            <person name="Singh A."/>
            <person name="Wilkins M.J."/>
            <person name="Williams K.H."/>
            <person name="Banfield J.F."/>
        </authorList>
    </citation>
    <scope>NUCLEOTIDE SEQUENCE [LARGE SCALE GENOMIC DNA]</scope>
</reference>
<dbReference type="Gene3D" id="3.90.79.10">
    <property type="entry name" value="Nucleoside Triphosphate Pyrophosphohydrolase"/>
    <property type="match status" value="1"/>
</dbReference>
<feature type="domain" description="Nudix hydrolase" evidence="1">
    <location>
        <begin position="61"/>
        <end position="192"/>
    </location>
</feature>
<dbReference type="InterPro" id="IPR015797">
    <property type="entry name" value="NUDIX_hydrolase-like_dom_sf"/>
</dbReference>
<evidence type="ECO:0000313" key="3">
    <source>
        <dbReference type="Proteomes" id="UP000034006"/>
    </source>
</evidence>
<dbReference type="PROSITE" id="PS51462">
    <property type="entry name" value="NUDIX"/>
    <property type="match status" value="1"/>
</dbReference>
<name>A0A0G1KVA7_9BACT</name>
<dbReference type="PANTHER" id="PTHR10885:SF0">
    <property type="entry name" value="ISOPENTENYL-DIPHOSPHATE DELTA-ISOMERASE"/>
    <property type="match status" value="1"/>
</dbReference>
<comment type="caution">
    <text evidence="2">The sequence shown here is derived from an EMBL/GenBank/DDBJ whole genome shotgun (WGS) entry which is preliminary data.</text>
</comment>
<evidence type="ECO:0000259" key="1">
    <source>
        <dbReference type="PROSITE" id="PS51462"/>
    </source>
</evidence>
<proteinExistence type="predicted"/>
<accession>A0A0G1KVA7</accession>
<organism evidence="2 3">
    <name type="scientific">Candidatus Collierbacteria bacterium GW2011_GWB2_44_22</name>
    <dbReference type="NCBI Taxonomy" id="1618387"/>
    <lineage>
        <taxon>Bacteria</taxon>
        <taxon>Candidatus Collieribacteriota</taxon>
    </lineage>
</organism>
<dbReference type="AlphaFoldDB" id="A0A0G1KVA7"/>
<dbReference type="Proteomes" id="UP000034006">
    <property type="component" value="Unassembled WGS sequence"/>
</dbReference>
<dbReference type="GO" id="GO:0016740">
    <property type="term" value="F:transferase activity"/>
    <property type="evidence" value="ECO:0007669"/>
    <property type="project" value="UniProtKB-KW"/>
</dbReference>
<dbReference type="SUPFAM" id="SSF55811">
    <property type="entry name" value="Nudix"/>
    <property type="match status" value="1"/>
</dbReference>
<protein>
    <submittedName>
        <fullName evidence="2">Dimethyladenosine transferase</fullName>
    </submittedName>
</protein>